<evidence type="ECO:0000313" key="1">
    <source>
        <dbReference type="EMBL" id="TKB53304.1"/>
    </source>
</evidence>
<dbReference type="Pfam" id="PF18906">
    <property type="entry name" value="Phage_tube_2"/>
    <property type="match status" value="1"/>
</dbReference>
<dbReference type="AlphaFoldDB" id="A0A4U1BL71"/>
<name>A0A4U1BL71_9GAMM</name>
<dbReference type="OrthoDB" id="6147138at2"/>
<sequence length="310" mass="32464">MLVKRELILLGLQAALGNPVTLDPAQDAILVESLNVTPTNQRMVERSVIKPTLGKEASVFAGCLWQVTFTAELKGSGTAGVAPEIGKALQACGLSETVVANTSATYQPASDNLALATIECYQDGNLIKLQDVRGTVSFDFTAGAYGKASFTLTGHQGGDLTAAALPNASYDSTVPVPLIGLSTLSVGGFDAEINQLTLDVANEVVTPSSIRSANGYGEVRIASRDPNGSIDPEDTVVTTKNWVKEWQDGTTLSITTGTVGGVDGNKFALTLPKCTWRDAQPGDRDGVRTKAMTFGAAETSGDDQFTLVFT</sequence>
<comment type="caution">
    <text evidence="1">The sequence shown here is derived from an EMBL/GenBank/DDBJ whole genome shotgun (WGS) entry which is preliminary data.</text>
</comment>
<evidence type="ECO:0000313" key="2">
    <source>
        <dbReference type="Proteomes" id="UP000305675"/>
    </source>
</evidence>
<dbReference type="InterPro" id="IPR044000">
    <property type="entry name" value="Phage_tube_2"/>
</dbReference>
<dbReference type="Proteomes" id="UP000305675">
    <property type="component" value="Unassembled WGS sequence"/>
</dbReference>
<keyword evidence="2" id="KW-1185">Reference proteome</keyword>
<dbReference type="RefSeq" id="WP_136864171.1">
    <property type="nucleotide sequence ID" value="NZ_SWCJ01000012.1"/>
</dbReference>
<organism evidence="1 2">
    <name type="scientific">Ferrimonas aestuarii</name>
    <dbReference type="NCBI Taxonomy" id="2569539"/>
    <lineage>
        <taxon>Bacteria</taxon>
        <taxon>Pseudomonadati</taxon>
        <taxon>Pseudomonadota</taxon>
        <taxon>Gammaproteobacteria</taxon>
        <taxon>Alteromonadales</taxon>
        <taxon>Ferrimonadaceae</taxon>
        <taxon>Ferrimonas</taxon>
    </lineage>
</organism>
<accession>A0A4U1BL71</accession>
<protein>
    <submittedName>
        <fullName evidence="1">Uncharacterized protein</fullName>
    </submittedName>
</protein>
<gene>
    <name evidence="1" type="ORF">FCL42_14635</name>
</gene>
<reference evidence="1 2" key="1">
    <citation type="submission" date="2019-04" db="EMBL/GenBank/DDBJ databases">
        <authorList>
            <person name="Hwang J.C."/>
        </authorList>
    </citation>
    <scope>NUCLEOTIDE SEQUENCE [LARGE SCALE GENOMIC DNA]</scope>
    <source>
        <strain evidence="1 2">IMCC35002</strain>
    </source>
</reference>
<proteinExistence type="predicted"/>
<dbReference type="EMBL" id="SWCJ01000012">
    <property type="protein sequence ID" value="TKB53304.1"/>
    <property type="molecule type" value="Genomic_DNA"/>
</dbReference>